<dbReference type="AlphaFoldDB" id="A0A975W6S4"/>
<dbReference type="EMBL" id="FNYY01000001">
    <property type="protein sequence ID" value="SEI64086.1"/>
    <property type="molecule type" value="Genomic_DNA"/>
</dbReference>
<dbReference type="Proteomes" id="UP000182932">
    <property type="component" value="Unassembled WGS sequence"/>
</dbReference>
<evidence type="ECO:0000313" key="3">
    <source>
        <dbReference type="Proteomes" id="UP000182932"/>
    </source>
</evidence>
<reference evidence="2 3" key="1">
    <citation type="submission" date="2016-10" db="EMBL/GenBank/DDBJ databases">
        <authorList>
            <person name="Varghese N."/>
            <person name="Submissions S."/>
        </authorList>
    </citation>
    <scope>NUCLEOTIDE SEQUENCE [LARGE SCALE GENOMIC DNA]</scope>
    <source>
        <strain evidence="2 3">FF3</strain>
    </source>
</reference>
<gene>
    <name evidence="2" type="ORF">SAMN04487940_101467</name>
</gene>
<dbReference type="GeneID" id="80816734"/>
<accession>A0A975W6S4</accession>
<dbReference type="InterPro" id="IPR029016">
    <property type="entry name" value="GAF-like_dom_sf"/>
</dbReference>
<dbReference type="Pfam" id="PF13185">
    <property type="entry name" value="GAF_2"/>
    <property type="match status" value="1"/>
</dbReference>
<feature type="domain" description="GAF" evidence="1">
    <location>
        <begin position="37"/>
        <end position="109"/>
    </location>
</feature>
<dbReference type="InterPro" id="IPR003018">
    <property type="entry name" value="GAF"/>
</dbReference>
<sequence length="313" mass="33263">MMEAMTDTEVRTFIEVTEYWVPEEGVLKLAGGNYGDLTEFKAASGQTSFAKGEGLPGMAWAEERPVVFKTLDPASFKRADAARAAGLTSAVAVPLFDGKALKAVLVVLCGDGEDRIGALEVWQSKDNLLMLEDGYYGAAKHFEFVSKHTHFPRGQGLPGAVWAANTPILMRDLGSSYGFVRSESAGQAGLTTGLGLPVPVPSGETFVLTLLSARGTPIARRFEIWDARAARVGKDGAAVLIDGICAREGRLWAAEAEEPRRAAAWQGLIGRVLGSGLPVVDQGVAGIAAGYENFVALPIHSKGEVSHIVAWYS</sequence>
<organism evidence="2 3">
    <name type="scientific">Marinovum algicola</name>
    <dbReference type="NCBI Taxonomy" id="42444"/>
    <lineage>
        <taxon>Bacteria</taxon>
        <taxon>Pseudomonadati</taxon>
        <taxon>Pseudomonadota</taxon>
        <taxon>Alphaproteobacteria</taxon>
        <taxon>Rhodobacterales</taxon>
        <taxon>Roseobacteraceae</taxon>
        <taxon>Marinovum</taxon>
    </lineage>
</organism>
<name>A0A975W6S4_9RHOB</name>
<dbReference type="SUPFAM" id="SSF55781">
    <property type="entry name" value="GAF domain-like"/>
    <property type="match status" value="1"/>
</dbReference>
<evidence type="ECO:0000259" key="1">
    <source>
        <dbReference type="Pfam" id="PF13185"/>
    </source>
</evidence>
<evidence type="ECO:0000313" key="2">
    <source>
        <dbReference type="EMBL" id="SEI64086.1"/>
    </source>
</evidence>
<dbReference type="Gene3D" id="3.30.450.40">
    <property type="match status" value="1"/>
</dbReference>
<protein>
    <submittedName>
        <fullName evidence="2">GAF domain-containing protein</fullName>
    </submittedName>
</protein>
<dbReference type="RefSeq" id="WP_244526413.1">
    <property type="nucleotide sequence ID" value="NZ_CBDCHJ010000006.1"/>
</dbReference>
<comment type="caution">
    <text evidence="2">The sequence shown here is derived from an EMBL/GenBank/DDBJ whole genome shotgun (WGS) entry which is preliminary data.</text>
</comment>
<proteinExistence type="predicted"/>
<keyword evidence="3" id="KW-1185">Reference proteome</keyword>